<name>A0ABN9WMZ5_9DINO</name>
<keyword evidence="3" id="KW-1185">Reference proteome</keyword>
<organism evidence="2 3">
    <name type="scientific">Prorocentrum cordatum</name>
    <dbReference type="NCBI Taxonomy" id="2364126"/>
    <lineage>
        <taxon>Eukaryota</taxon>
        <taxon>Sar</taxon>
        <taxon>Alveolata</taxon>
        <taxon>Dinophyceae</taxon>
        <taxon>Prorocentrales</taxon>
        <taxon>Prorocentraceae</taxon>
        <taxon>Prorocentrum</taxon>
    </lineage>
</organism>
<sequence>MAGSCASSPTFSADFVPMMSLLMAPCLILRSPFAALMMLLCLSVPLCMFNTAIYLKFAAILVEVSPTLPLESCMPSPLTPPAWVVLDHFRHGTALDPFHHFMRNLPLVMISLVALPPILALAFIALLFSFMGNLPLVMTSLVALFHFTQLLLRVTALFQLPPQAPCLWAACRLRSTTPRRSSGRRG</sequence>
<accession>A0ABN9WMZ5</accession>
<keyword evidence="1" id="KW-1133">Transmembrane helix</keyword>
<evidence type="ECO:0000313" key="2">
    <source>
        <dbReference type="EMBL" id="CAK0887991.1"/>
    </source>
</evidence>
<proteinExistence type="predicted"/>
<keyword evidence="1" id="KW-0812">Transmembrane</keyword>
<feature type="transmembrane region" description="Helical" evidence="1">
    <location>
        <begin position="107"/>
        <end position="128"/>
    </location>
</feature>
<gene>
    <name evidence="2" type="ORF">PCOR1329_LOCUS68871</name>
</gene>
<dbReference type="Proteomes" id="UP001189429">
    <property type="component" value="Unassembled WGS sequence"/>
</dbReference>
<dbReference type="EMBL" id="CAUYUJ010019008">
    <property type="protein sequence ID" value="CAK0887991.1"/>
    <property type="molecule type" value="Genomic_DNA"/>
</dbReference>
<comment type="caution">
    <text evidence="2">The sequence shown here is derived from an EMBL/GenBank/DDBJ whole genome shotgun (WGS) entry which is preliminary data.</text>
</comment>
<keyword evidence="1" id="KW-0472">Membrane</keyword>
<reference evidence="2" key="1">
    <citation type="submission" date="2023-10" db="EMBL/GenBank/DDBJ databases">
        <authorList>
            <person name="Chen Y."/>
            <person name="Shah S."/>
            <person name="Dougan E. K."/>
            <person name="Thang M."/>
            <person name="Chan C."/>
        </authorList>
    </citation>
    <scope>NUCLEOTIDE SEQUENCE [LARGE SCALE GENOMIC DNA]</scope>
</reference>
<evidence type="ECO:0000313" key="3">
    <source>
        <dbReference type="Proteomes" id="UP001189429"/>
    </source>
</evidence>
<protein>
    <submittedName>
        <fullName evidence="2">Uncharacterized protein</fullName>
    </submittedName>
</protein>
<evidence type="ECO:0000256" key="1">
    <source>
        <dbReference type="SAM" id="Phobius"/>
    </source>
</evidence>